<reference evidence="2" key="1">
    <citation type="journal article" date="2008" name="Nat. Genet.">
        <title>The Pristionchus pacificus genome provides a unique perspective on nematode lifestyle and parasitism.</title>
        <authorList>
            <person name="Dieterich C."/>
            <person name="Clifton S.W."/>
            <person name="Schuster L.N."/>
            <person name="Chinwalla A."/>
            <person name="Delehaunty K."/>
            <person name="Dinkelacker I."/>
            <person name="Fulton L."/>
            <person name="Fulton R."/>
            <person name="Godfrey J."/>
            <person name="Minx P."/>
            <person name="Mitreva M."/>
            <person name="Roeseler W."/>
            <person name="Tian H."/>
            <person name="Witte H."/>
            <person name="Yang S.P."/>
            <person name="Wilson R.K."/>
            <person name="Sommer R.J."/>
        </authorList>
    </citation>
    <scope>NUCLEOTIDE SEQUENCE [LARGE SCALE GENOMIC DNA]</scope>
    <source>
        <strain evidence="2">PS312</strain>
    </source>
</reference>
<reference evidence="1" key="2">
    <citation type="submission" date="2022-06" db="UniProtKB">
        <authorList>
            <consortium name="EnsemblMetazoa"/>
        </authorList>
    </citation>
    <scope>IDENTIFICATION</scope>
    <source>
        <strain evidence="1">PS312</strain>
    </source>
</reference>
<dbReference type="InterPro" id="IPR008042">
    <property type="entry name" value="Retrotrans_Pao"/>
</dbReference>
<dbReference type="PANTHER" id="PTHR47331">
    <property type="entry name" value="PHD-TYPE DOMAIN-CONTAINING PROTEIN"/>
    <property type="match status" value="1"/>
</dbReference>
<dbReference type="AlphaFoldDB" id="A0A2A6BXJ1"/>
<dbReference type="Proteomes" id="UP000005239">
    <property type="component" value="Unassembled WGS sequence"/>
</dbReference>
<dbReference type="OrthoDB" id="429521at2759"/>
<evidence type="ECO:0000313" key="2">
    <source>
        <dbReference type="Proteomes" id="UP000005239"/>
    </source>
</evidence>
<dbReference type="InterPro" id="IPR005312">
    <property type="entry name" value="DUF1759"/>
</dbReference>
<keyword evidence="2" id="KW-1185">Reference proteome</keyword>
<organism evidence="1 2">
    <name type="scientific">Pristionchus pacificus</name>
    <name type="common">Parasitic nematode worm</name>
    <dbReference type="NCBI Taxonomy" id="54126"/>
    <lineage>
        <taxon>Eukaryota</taxon>
        <taxon>Metazoa</taxon>
        <taxon>Ecdysozoa</taxon>
        <taxon>Nematoda</taxon>
        <taxon>Chromadorea</taxon>
        <taxon>Rhabditida</taxon>
        <taxon>Rhabditina</taxon>
        <taxon>Diplogasteromorpha</taxon>
        <taxon>Diplogasteroidea</taxon>
        <taxon>Neodiplogasteridae</taxon>
        <taxon>Pristionchus</taxon>
    </lineage>
</organism>
<dbReference type="PANTHER" id="PTHR47331:SF1">
    <property type="entry name" value="GAG-LIKE PROTEIN"/>
    <property type="match status" value="1"/>
</dbReference>
<gene>
    <name evidence="1" type="primary">WBGene00280868</name>
</gene>
<dbReference type="SUPFAM" id="SSF56672">
    <property type="entry name" value="DNA/RNA polymerases"/>
    <property type="match status" value="1"/>
</dbReference>
<evidence type="ECO:0000313" key="1">
    <source>
        <dbReference type="EnsemblMetazoa" id="PPA42499.1"/>
    </source>
</evidence>
<proteinExistence type="predicted"/>
<dbReference type="InterPro" id="IPR043502">
    <property type="entry name" value="DNA/RNA_pol_sf"/>
</dbReference>
<sequence length="688" mass="78126">MSSSAKFKRVISKKRNALPALLSEADRHNGSRQFRVEKGNGKRWIASIDDAATKEQEQREINEYFTDSSTNPLRSVEALQEEIVTRISLLDSCITSISRLLEHAAMISRAPVAQQSFPSDRSIMAPMATPIPLPSLPNLTLPSYDGKSCWDSFWNTFKEIIDKRIDLGDSTKLRYLEDSLRGEASDLMNHLTRENGHYHARYSFNEKLDQLSDGFNQAWIRLKSMYKKIGNDRETLLAVSKIFEKQIEAGQIEIVQNGEGGEDYIRYIPLQLVIKQSSETTPYRVVIDASAHGKNEPSLNDCLEGPGANLLEEIPKMLIRLQLHDVLFAGDIEKAFLQDPMKPPSIENHQILRYCSAAFGIAQSPFILMATLRHHAKGRLEEIEKEYRLCENPDESQLEDWHLEYTVLESLLTNCYVDNVFFSCRQDTNREALFSMAKKVFQSMGMNIRSFFSSDVPFIQTLSLENGDQGPTRETKILGVGYDTTSDEWILTCDLSLPEGRAVHKRILLSNLASVYFPRGDLLPLLLPMKHFIQKLWLKEYGWDDPLDEDDAAECARIVKAARLSNFRLPRRIPMPSDVVHLVLFTDGSFMAMGAVVYMCTPNGAKFILARNQFAPIRAPKTTPKIELQALVMGMNLLLYVTKAIAKEHPLIDFVFQVYTDATTILYWLESDSNMNDQKKSKNLGVCD</sequence>
<accession>A0A8R1Z1J5</accession>
<accession>A0A2A6BXJ1</accession>
<name>A0A2A6BXJ1_PRIPA</name>
<dbReference type="Pfam" id="PF03564">
    <property type="entry name" value="DUF1759"/>
    <property type="match status" value="1"/>
</dbReference>
<dbReference type="EnsemblMetazoa" id="PPA42499.1">
    <property type="protein sequence ID" value="PPA42499.1"/>
    <property type="gene ID" value="WBGene00280868"/>
</dbReference>
<dbReference type="Pfam" id="PF05380">
    <property type="entry name" value="Peptidase_A17"/>
    <property type="match status" value="1"/>
</dbReference>
<protein>
    <submittedName>
        <fullName evidence="1">Uncharacterized protein</fullName>
    </submittedName>
</protein>